<evidence type="ECO:0000256" key="1">
    <source>
        <dbReference type="SAM" id="Phobius"/>
    </source>
</evidence>
<sequence>MNKVKRVAFIIVIGIAVAVIPFQVQSPEMDQQEKWESLELEQTKPE</sequence>
<dbReference type="Proteomes" id="UP000619534">
    <property type="component" value="Unassembled WGS sequence"/>
</dbReference>
<gene>
    <name evidence="2" type="ORF">GCM10007216_35280</name>
</gene>
<keyword evidence="1" id="KW-0472">Membrane</keyword>
<proteinExistence type="predicted"/>
<keyword evidence="1" id="KW-1133">Transmembrane helix</keyword>
<reference evidence="3" key="1">
    <citation type="journal article" date="2019" name="Int. J. Syst. Evol. Microbiol.">
        <title>The Global Catalogue of Microorganisms (GCM) 10K type strain sequencing project: providing services to taxonomists for standard genome sequencing and annotation.</title>
        <authorList>
            <consortium name="The Broad Institute Genomics Platform"/>
            <consortium name="The Broad Institute Genome Sequencing Center for Infectious Disease"/>
            <person name="Wu L."/>
            <person name="Ma J."/>
        </authorList>
    </citation>
    <scope>NUCLEOTIDE SEQUENCE [LARGE SCALE GENOMIC DNA]</scope>
    <source>
        <strain evidence="3">CCM 7282</strain>
    </source>
</reference>
<evidence type="ECO:0000313" key="3">
    <source>
        <dbReference type="Proteomes" id="UP000619534"/>
    </source>
</evidence>
<organism evidence="2 3">
    <name type="scientific">Thalassobacillus devorans</name>
    <dbReference type="NCBI Taxonomy" id="279813"/>
    <lineage>
        <taxon>Bacteria</taxon>
        <taxon>Bacillati</taxon>
        <taxon>Bacillota</taxon>
        <taxon>Bacilli</taxon>
        <taxon>Bacillales</taxon>
        <taxon>Bacillaceae</taxon>
        <taxon>Thalassobacillus</taxon>
    </lineage>
</organism>
<protein>
    <submittedName>
        <fullName evidence="2">Uncharacterized protein</fullName>
    </submittedName>
</protein>
<dbReference type="RefSeq" id="WP_157620138.1">
    <property type="nucleotide sequence ID" value="NZ_BMCJ01000008.1"/>
</dbReference>
<keyword evidence="1" id="KW-0812">Transmembrane</keyword>
<feature type="transmembrane region" description="Helical" evidence="1">
    <location>
        <begin position="7"/>
        <end position="24"/>
    </location>
</feature>
<evidence type="ECO:0000313" key="2">
    <source>
        <dbReference type="EMBL" id="GGD01509.1"/>
    </source>
</evidence>
<name>A0ABQ1PRC2_9BACI</name>
<comment type="caution">
    <text evidence="2">The sequence shown here is derived from an EMBL/GenBank/DDBJ whole genome shotgun (WGS) entry which is preliminary data.</text>
</comment>
<dbReference type="EMBL" id="BMCJ01000008">
    <property type="protein sequence ID" value="GGD01509.1"/>
    <property type="molecule type" value="Genomic_DNA"/>
</dbReference>
<keyword evidence="3" id="KW-1185">Reference proteome</keyword>
<accession>A0ABQ1PRC2</accession>